<dbReference type="Pfam" id="PF01408">
    <property type="entry name" value="GFO_IDH_MocA"/>
    <property type="match status" value="1"/>
</dbReference>
<dbReference type="EMBL" id="JACHGY010000001">
    <property type="protein sequence ID" value="MBB6429825.1"/>
    <property type="molecule type" value="Genomic_DNA"/>
</dbReference>
<feature type="domain" description="Gfo/Idh/MocA-like oxidoreductase N-terminal" evidence="1">
    <location>
        <begin position="4"/>
        <end position="124"/>
    </location>
</feature>
<dbReference type="SUPFAM" id="SSF55347">
    <property type="entry name" value="Glyceraldehyde-3-phosphate dehydrogenase-like, C-terminal domain"/>
    <property type="match status" value="1"/>
</dbReference>
<sequence>MSKKIGLMGCGNVATYGHLPAIRDTAGLELHAIYDPDASRARDLASPHRFNVRHACHTEEAFFASGIDAVAITSPAPAHEANVLAAAKHGLPILCEKPLSMSKEQGQRMIEATDAAGVPLYVAFCYRFSPSALKIKDLVAEGAIGDVRSLRLIYNWDCHGKYNQRDPEQGVAPHRHGRMLEGGPMVDCGTHQIDLAQWWLGSPVVNARGHGAWADDYEAPDHVYAHLDHDNGAHTMVEISYGFGHTMKDPESLFLYQLIGTDGVITYDRNIGRFELRNTEGTQTLKYHHEKDFAGMYRAFAKALETGDANNLPTAAEGLRVTDLAVEVTEQVMEARRVVSE</sequence>
<dbReference type="Proteomes" id="UP000541810">
    <property type="component" value="Unassembled WGS sequence"/>
</dbReference>
<dbReference type="SUPFAM" id="SSF51735">
    <property type="entry name" value="NAD(P)-binding Rossmann-fold domains"/>
    <property type="match status" value="1"/>
</dbReference>
<gene>
    <name evidence="3" type="ORF">HNQ40_001631</name>
</gene>
<dbReference type="Pfam" id="PF22725">
    <property type="entry name" value="GFO_IDH_MocA_C3"/>
    <property type="match status" value="1"/>
</dbReference>
<comment type="caution">
    <text evidence="3">The sequence shown here is derived from an EMBL/GenBank/DDBJ whole genome shotgun (WGS) entry which is preliminary data.</text>
</comment>
<proteinExistence type="predicted"/>
<evidence type="ECO:0000259" key="1">
    <source>
        <dbReference type="Pfam" id="PF01408"/>
    </source>
</evidence>
<dbReference type="AlphaFoldDB" id="A0A7X0LJX0"/>
<dbReference type="Gene3D" id="3.40.50.720">
    <property type="entry name" value="NAD(P)-binding Rossmann-like Domain"/>
    <property type="match status" value="1"/>
</dbReference>
<organism evidence="3 4">
    <name type="scientific">Algisphaera agarilytica</name>
    <dbReference type="NCBI Taxonomy" id="1385975"/>
    <lineage>
        <taxon>Bacteria</taxon>
        <taxon>Pseudomonadati</taxon>
        <taxon>Planctomycetota</taxon>
        <taxon>Phycisphaerae</taxon>
        <taxon>Phycisphaerales</taxon>
        <taxon>Phycisphaeraceae</taxon>
        <taxon>Algisphaera</taxon>
    </lineage>
</organism>
<dbReference type="RefSeq" id="WP_184677386.1">
    <property type="nucleotide sequence ID" value="NZ_JACHGY010000001.1"/>
</dbReference>
<accession>A0A7X0LJX0</accession>
<dbReference type="InterPro" id="IPR036291">
    <property type="entry name" value="NAD(P)-bd_dom_sf"/>
</dbReference>
<evidence type="ECO:0000259" key="2">
    <source>
        <dbReference type="Pfam" id="PF22725"/>
    </source>
</evidence>
<dbReference type="GO" id="GO:0000166">
    <property type="term" value="F:nucleotide binding"/>
    <property type="evidence" value="ECO:0007669"/>
    <property type="project" value="InterPro"/>
</dbReference>
<dbReference type="PANTHER" id="PTHR43377">
    <property type="entry name" value="BILIVERDIN REDUCTASE A"/>
    <property type="match status" value="1"/>
</dbReference>
<dbReference type="InterPro" id="IPR000683">
    <property type="entry name" value="Gfo/Idh/MocA-like_OxRdtase_N"/>
</dbReference>
<dbReference type="Gene3D" id="3.30.360.10">
    <property type="entry name" value="Dihydrodipicolinate Reductase, domain 2"/>
    <property type="match status" value="1"/>
</dbReference>
<protein>
    <submittedName>
        <fullName evidence="3">Putative dehydrogenase</fullName>
    </submittedName>
</protein>
<dbReference type="PANTHER" id="PTHR43377:SF1">
    <property type="entry name" value="BILIVERDIN REDUCTASE A"/>
    <property type="match status" value="1"/>
</dbReference>
<feature type="domain" description="GFO/IDH/MocA-like oxidoreductase" evidence="2">
    <location>
        <begin position="133"/>
        <end position="265"/>
    </location>
</feature>
<dbReference type="InterPro" id="IPR055170">
    <property type="entry name" value="GFO_IDH_MocA-like_dom"/>
</dbReference>
<reference evidence="3 4" key="1">
    <citation type="submission" date="2020-08" db="EMBL/GenBank/DDBJ databases">
        <title>Genomic Encyclopedia of Type Strains, Phase IV (KMG-IV): sequencing the most valuable type-strain genomes for metagenomic binning, comparative biology and taxonomic classification.</title>
        <authorList>
            <person name="Goeker M."/>
        </authorList>
    </citation>
    <scope>NUCLEOTIDE SEQUENCE [LARGE SCALE GENOMIC DNA]</scope>
    <source>
        <strain evidence="3 4">DSM 103725</strain>
    </source>
</reference>
<name>A0A7X0LJX0_9BACT</name>
<evidence type="ECO:0000313" key="3">
    <source>
        <dbReference type="EMBL" id="MBB6429825.1"/>
    </source>
</evidence>
<dbReference type="InterPro" id="IPR051450">
    <property type="entry name" value="Gfo/Idh/MocA_Oxidoreductases"/>
</dbReference>
<keyword evidence="4" id="KW-1185">Reference proteome</keyword>
<evidence type="ECO:0000313" key="4">
    <source>
        <dbReference type="Proteomes" id="UP000541810"/>
    </source>
</evidence>